<dbReference type="NCBIfam" id="TIGR02889">
    <property type="entry name" value="spore_YpeB"/>
    <property type="match status" value="1"/>
</dbReference>
<evidence type="ECO:0000259" key="2">
    <source>
        <dbReference type="Pfam" id="PF14620"/>
    </source>
</evidence>
<evidence type="ECO:0000256" key="1">
    <source>
        <dbReference type="SAM" id="Phobius"/>
    </source>
</evidence>
<dbReference type="Pfam" id="PF14620">
    <property type="entry name" value="YPEB_PepSY1-2"/>
    <property type="match status" value="1"/>
</dbReference>
<evidence type="ECO:0000313" key="5">
    <source>
        <dbReference type="Proteomes" id="UP000623678"/>
    </source>
</evidence>
<evidence type="ECO:0000313" key="4">
    <source>
        <dbReference type="EMBL" id="MBC8585792.1"/>
    </source>
</evidence>
<keyword evidence="1" id="KW-1133">Transmembrane helix</keyword>
<sequence>MDFHISRRNFVRILSFAIALIMVLAGLVYLNYKSAMDYRGQLQSTYVRSLGELSSYLTNISTDLDKGQYIGTPGQFSIMSARIWKEAGSAKSALSTLPVSELHMDNTYRFLSQVGDYAMSLSKKINSGLTLTEEERKSAQSLQQYGNKLKEYIDQLQQKIQDGQIDVTAVKSSFYENAGDDAEGTKAKNAGLAGGFEDLEQTMTGYPTLIYDGPFSDHILTKRPELTRAQPSITREEGRRKAALAAGLVVSDLENGDDENSNMPSFTYQCDGIAVGVTKSGGFVTYMVNSREIGEERLSYSTLLKNASAYLEKLGIENMRATYYETSNGICTINYAAMQGEVTLYTDLIKVGVALDDGAIVFYDARGYINNHKERSLSEPMITVEQAQKSLSDQLAVRSTRLALIPTSGQNEVLTYEFKTTTPKDENILVYVNAQTGAEEQILILIETPSGVLTK</sequence>
<dbReference type="Proteomes" id="UP000623678">
    <property type="component" value="Unassembled WGS sequence"/>
</dbReference>
<feature type="domain" description="Sporulation protein YpeB N-terminal" evidence="3">
    <location>
        <begin position="37"/>
        <end position="167"/>
    </location>
</feature>
<dbReference type="GO" id="GO:0009847">
    <property type="term" value="P:spore germination"/>
    <property type="evidence" value="ECO:0007669"/>
    <property type="project" value="InterPro"/>
</dbReference>
<comment type="caution">
    <text evidence="4">The sequence shown here is derived from an EMBL/GenBank/DDBJ whole genome shotgun (WGS) entry which is preliminary data.</text>
</comment>
<feature type="domain" description="Sporulation protein YpeB PepSY1 and PepSY2" evidence="2">
    <location>
        <begin position="194"/>
        <end position="377"/>
    </location>
</feature>
<dbReference type="InterPro" id="IPR048402">
    <property type="entry name" value="YpeB_N"/>
</dbReference>
<dbReference type="RefSeq" id="WP_262395507.1">
    <property type="nucleotide sequence ID" value="NZ_JACRTD010000006.1"/>
</dbReference>
<dbReference type="EMBL" id="JACRTD010000006">
    <property type="protein sequence ID" value="MBC8585792.1"/>
    <property type="molecule type" value="Genomic_DNA"/>
</dbReference>
<name>A0A926ID17_9FIRM</name>
<keyword evidence="1" id="KW-0472">Membrane</keyword>
<keyword evidence="1" id="KW-0812">Transmembrane</keyword>
<evidence type="ECO:0000259" key="3">
    <source>
        <dbReference type="Pfam" id="PF20769"/>
    </source>
</evidence>
<keyword evidence="5" id="KW-1185">Reference proteome</keyword>
<organism evidence="4 5">
    <name type="scientific">Youxingia wuxianensis</name>
    <dbReference type="NCBI Taxonomy" id="2763678"/>
    <lineage>
        <taxon>Bacteria</taxon>
        <taxon>Bacillati</taxon>
        <taxon>Bacillota</taxon>
        <taxon>Clostridia</taxon>
        <taxon>Eubacteriales</taxon>
        <taxon>Oscillospiraceae</taxon>
        <taxon>Youxingia</taxon>
    </lineage>
</organism>
<feature type="transmembrane region" description="Helical" evidence="1">
    <location>
        <begin position="12"/>
        <end position="32"/>
    </location>
</feature>
<dbReference type="InterPro" id="IPR014239">
    <property type="entry name" value="YpeB_PepSY1-2"/>
</dbReference>
<reference evidence="4" key="1">
    <citation type="submission" date="2020-08" db="EMBL/GenBank/DDBJ databases">
        <title>Genome public.</title>
        <authorList>
            <person name="Liu C."/>
            <person name="Sun Q."/>
        </authorList>
    </citation>
    <scope>NUCLEOTIDE SEQUENCE</scope>
    <source>
        <strain evidence="4">NSJ-64</strain>
    </source>
</reference>
<proteinExistence type="predicted"/>
<dbReference type="Pfam" id="PF20769">
    <property type="entry name" value="YPEB_N"/>
    <property type="match status" value="1"/>
</dbReference>
<dbReference type="AlphaFoldDB" id="A0A926ID17"/>
<gene>
    <name evidence="4" type="primary">ypeB</name>
    <name evidence="4" type="ORF">H8705_09360</name>
</gene>
<protein>
    <submittedName>
        <fullName evidence="4">Germination protein YpeB</fullName>
    </submittedName>
</protein>
<accession>A0A926ID17</accession>